<dbReference type="Proteomes" id="UP000187203">
    <property type="component" value="Unassembled WGS sequence"/>
</dbReference>
<protein>
    <submittedName>
        <fullName evidence="1">Sucrose transport protein SUC4-like protein</fullName>
    </submittedName>
</protein>
<dbReference type="AlphaFoldDB" id="A0A1R3KL39"/>
<evidence type="ECO:0000313" key="2">
    <source>
        <dbReference type="Proteomes" id="UP000187203"/>
    </source>
</evidence>
<name>A0A1R3KL39_9ROSI</name>
<comment type="caution">
    <text evidence="1">The sequence shown here is derived from an EMBL/GenBank/DDBJ whole genome shotgun (WGS) entry which is preliminary data.</text>
</comment>
<sequence>MYWIEDPRFVKQRDIAMESVFFPSAHEVEKAAIGEVFLTELWRTKMVE</sequence>
<proteinExistence type="predicted"/>
<reference evidence="2" key="1">
    <citation type="submission" date="2013-09" db="EMBL/GenBank/DDBJ databases">
        <title>Corchorus olitorius genome sequencing.</title>
        <authorList>
            <person name="Alam M."/>
            <person name="Haque M.S."/>
            <person name="Islam M.S."/>
            <person name="Emdad E.M."/>
            <person name="Islam M.M."/>
            <person name="Ahmed B."/>
            <person name="Halim A."/>
            <person name="Hossen Q.M.M."/>
            <person name="Hossain M.Z."/>
            <person name="Ahmed R."/>
            <person name="Khan M.M."/>
            <person name="Islam R."/>
            <person name="Rashid M.M."/>
            <person name="Khan S.A."/>
            <person name="Rahman M.S."/>
            <person name="Alam M."/>
            <person name="Yahiya A.S."/>
            <person name="Khan M.S."/>
            <person name="Azam M.S."/>
            <person name="Haque T."/>
            <person name="Lashkar M.Z.H."/>
            <person name="Akhand A.I."/>
            <person name="Morshed G."/>
            <person name="Roy S."/>
            <person name="Uddin K.S."/>
            <person name="Rabeya T."/>
            <person name="Hossain A.S."/>
            <person name="Chowdhury A."/>
            <person name="Snigdha A.R."/>
            <person name="Mortoza M.S."/>
            <person name="Matin S.A."/>
            <person name="Hoque S.M.E."/>
            <person name="Islam M.K."/>
            <person name="Roy D.K."/>
            <person name="Haider R."/>
            <person name="Moosa M.M."/>
            <person name="Elias S.M."/>
            <person name="Hasan A.M."/>
            <person name="Jahan S."/>
            <person name="Shafiuddin M."/>
            <person name="Mahmood N."/>
            <person name="Shommy N.S."/>
        </authorList>
    </citation>
    <scope>NUCLEOTIDE SEQUENCE [LARGE SCALE GENOMIC DNA]</scope>
    <source>
        <strain evidence="2">cv. O-4</strain>
    </source>
</reference>
<gene>
    <name evidence="1" type="ORF">COLO4_07013</name>
</gene>
<accession>A0A1R3KL39</accession>
<organism evidence="1 2">
    <name type="scientific">Corchorus olitorius</name>
    <dbReference type="NCBI Taxonomy" id="93759"/>
    <lineage>
        <taxon>Eukaryota</taxon>
        <taxon>Viridiplantae</taxon>
        <taxon>Streptophyta</taxon>
        <taxon>Embryophyta</taxon>
        <taxon>Tracheophyta</taxon>
        <taxon>Spermatophyta</taxon>
        <taxon>Magnoliopsida</taxon>
        <taxon>eudicotyledons</taxon>
        <taxon>Gunneridae</taxon>
        <taxon>Pentapetalae</taxon>
        <taxon>rosids</taxon>
        <taxon>malvids</taxon>
        <taxon>Malvales</taxon>
        <taxon>Malvaceae</taxon>
        <taxon>Grewioideae</taxon>
        <taxon>Apeibeae</taxon>
        <taxon>Corchorus</taxon>
    </lineage>
</organism>
<keyword evidence="2" id="KW-1185">Reference proteome</keyword>
<dbReference type="EMBL" id="AWUE01013036">
    <property type="protein sequence ID" value="OMP07805.1"/>
    <property type="molecule type" value="Genomic_DNA"/>
</dbReference>
<evidence type="ECO:0000313" key="1">
    <source>
        <dbReference type="EMBL" id="OMP07805.1"/>
    </source>
</evidence>